<evidence type="ECO:0000313" key="1">
    <source>
        <dbReference type="EMBL" id="KUG05477.1"/>
    </source>
</evidence>
<protein>
    <submittedName>
        <fullName evidence="1">Uncharacterized protein</fullName>
    </submittedName>
</protein>
<gene>
    <name evidence="1" type="ORF">ASZ90_017159</name>
</gene>
<proteinExistence type="predicted"/>
<dbReference type="AlphaFoldDB" id="A0A0W8EAC1"/>
<dbReference type="EMBL" id="LNQE01001813">
    <property type="protein sequence ID" value="KUG05477.1"/>
    <property type="molecule type" value="Genomic_DNA"/>
</dbReference>
<organism evidence="1">
    <name type="scientific">hydrocarbon metagenome</name>
    <dbReference type="NCBI Taxonomy" id="938273"/>
    <lineage>
        <taxon>unclassified sequences</taxon>
        <taxon>metagenomes</taxon>
        <taxon>ecological metagenomes</taxon>
    </lineage>
</organism>
<name>A0A0W8EAC1_9ZZZZ</name>
<reference evidence="1" key="1">
    <citation type="journal article" date="2015" name="Proc. Natl. Acad. Sci. U.S.A.">
        <title>Networks of energetic and metabolic interactions define dynamics in microbial communities.</title>
        <authorList>
            <person name="Embree M."/>
            <person name="Liu J.K."/>
            <person name="Al-Bassam M.M."/>
            <person name="Zengler K."/>
        </authorList>
    </citation>
    <scope>NUCLEOTIDE SEQUENCE</scope>
</reference>
<sequence length="47" mass="5001">MHKGATEELFFAAFADTLPGTDSGTQQKPPLVISGEHLLKLLQGTCT</sequence>
<comment type="caution">
    <text evidence="1">The sequence shown here is derived from an EMBL/GenBank/DDBJ whole genome shotgun (WGS) entry which is preliminary data.</text>
</comment>
<accession>A0A0W8EAC1</accession>